<comment type="similarity">
    <text evidence="3">Belongs to the cytochrome P450 family.</text>
</comment>
<evidence type="ECO:0000256" key="2">
    <source>
        <dbReference type="ARBA" id="ARBA00005179"/>
    </source>
</evidence>
<keyword evidence="10" id="KW-0732">Signal</keyword>
<name>A0A4Q9MQB9_9APHY</name>
<feature type="binding site" description="axial binding residue" evidence="9">
    <location>
        <position position="474"/>
    </location>
    <ligand>
        <name>heme</name>
        <dbReference type="ChEBI" id="CHEBI:30413"/>
    </ligand>
    <ligandPart>
        <name>Fe</name>
        <dbReference type="ChEBI" id="CHEBI:18248"/>
    </ligandPart>
</feature>
<dbReference type="GO" id="GO:0020037">
    <property type="term" value="F:heme binding"/>
    <property type="evidence" value="ECO:0007669"/>
    <property type="project" value="InterPro"/>
</dbReference>
<dbReference type="GO" id="GO:0004497">
    <property type="term" value="F:monooxygenase activity"/>
    <property type="evidence" value="ECO:0007669"/>
    <property type="project" value="UniProtKB-KW"/>
</dbReference>
<dbReference type="Pfam" id="PF00067">
    <property type="entry name" value="p450"/>
    <property type="match status" value="1"/>
</dbReference>
<dbReference type="OrthoDB" id="1470350at2759"/>
<dbReference type="GO" id="GO:0016705">
    <property type="term" value="F:oxidoreductase activity, acting on paired donors, with incorporation or reduction of molecular oxygen"/>
    <property type="evidence" value="ECO:0007669"/>
    <property type="project" value="InterPro"/>
</dbReference>
<proteinExistence type="inferred from homology"/>
<keyword evidence="8" id="KW-0503">Monooxygenase</keyword>
<sequence>MISAIVCTLIALLAWRLVRALTPKSPLDIVPGPIATSFLTGHLSQITDTQSWDFHSHIAEKYGPIVKLRGLLGKPMLYIFDPLSLQHILKDNTLYDEPPWYLQSNCILLGPGLPCVTGETHRKQRKMLTPIFAPKHLRSLVPVFYGVTHKLVSAISTRVGEDPQAVDVLGWMGRAALELIGQSGLGYSFDPLTEDVQDAYGDAVKSYSPVATCAEMMLLRQLTPFVGFLGPSWLRRWLVERLPIPSVQELIRICDTMRAKSSEILQAKKAAVDTHGADHKDIISVLLKANMEVPVGERLPDEEVSGQMSSILFAAMDTTSTALSRILHLLAQHQEVQEKARSEVLKARTAAGEDLDYDQLHALPYLDAVCRETLRLYPPGPQTFRGTTKDAVLPLSQPIRGTDGSVVSELNIPRGTDIVIGMMACNRSKALWGDDAYEWKPERWLGPIPETVERAAIPGVYSHLMTFLGGGRSCIGFTFSQLEMKVVLSELLGNFVFEPSDRPVFWNISGVTYPSTSIGSTKSELWLNVKRR</sequence>
<keyword evidence="5 9" id="KW-0479">Metal-binding</keyword>
<evidence type="ECO:0000256" key="9">
    <source>
        <dbReference type="PIRSR" id="PIRSR602401-1"/>
    </source>
</evidence>
<accession>A0A4Q9MQB9</accession>
<dbReference type="EMBL" id="ML143411">
    <property type="protein sequence ID" value="TBU29725.1"/>
    <property type="molecule type" value="Genomic_DNA"/>
</dbReference>
<keyword evidence="4 9" id="KW-0349">Heme</keyword>
<evidence type="ECO:0000256" key="8">
    <source>
        <dbReference type="ARBA" id="ARBA00023033"/>
    </source>
</evidence>
<dbReference type="InterPro" id="IPR002401">
    <property type="entry name" value="Cyt_P450_E_grp-I"/>
</dbReference>
<evidence type="ECO:0000256" key="5">
    <source>
        <dbReference type="ARBA" id="ARBA00022723"/>
    </source>
</evidence>
<dbReference type="PRINTS" id="PR00385">
    <property type="entry name" value="P450"/>
</dbReference>
<feature type="chain" id="PRO_5020951181" evidence="10">
    <location>
        <begin position="21"/>
        <end position="532"/>
    </location>
</feature>
<organism evidence="11">
    <name type="scientific">Dichomitus squalens</name>
    <dbReference type="NCBI Taxonomy" id="114155"/>
    <lineage>
        <taxon>Eukaryota</taxon>
        <taxon>Fungi</taxon>
        <taxon>Dikarya</taxon>
        <taxon>Basidiomycota</taxon>
        <taxon>Agaricomycotina</taxon>
        <taxon>Agaricomycetes</taxon>
        <taxon>Polyporales</taxon>
        <taxon>Polyporaceae</taxon>
        <taxon>Dichomitus</taxon>
    </lineage>
</organism>
<evidence type="ECO:0000256" key="3">
    <source>
        <dbReference type="ARBA" id="ARBA00010617"/>
    </source>
</evidence>
<evidence type="ECO:0000256" key="10">
    <source>
        <dbReference type="SAM" id="SignalP"/>
    </source>
</evidence>
<keyword evidence="6" id="KW-0560">Oxidoreductase</keyword>
<feature type="signal peptide" evidence="10">
    <location>
        <begin position="1"/>
        <end position="20"/>
    </location>
</feature>
<dbReference type="GO" id="GO:0005506">
    <property type="term" value="F:iron ion binding"/>
    <property type="evidence" value="ECO:0007669"/>
    <property type="project" value="InterPro"/>
</dbReference>
<protein>
    <submittedName>
        <fullName evidence="11">Cytochrome P450</fullName>
    </submittedName>
</protein>
<reference evidence="11" key="1">
    <citation type="submission" date="2019-01" db="EMBL/GenBank/DDBJ databases">
        <title>Draft genome sequences of three monokaryotic isolates of the white-rot basidiomycete fungus Dichomitus squalens.</title>
        <authorList>
            <consortium name="DOE Joint Genome Institute"/>
            <person name="Lopez S.C."/>
            <person name="Andreopoulos B."/>
            <person name="Pangilinan J."/>
            <person name="Lipzen A."/>
            <person name="Riley R."/>
            <person name="Ahrendt S."/>
            <person name="Ng V."/>
            <person name="Barry K."/>
            <person name="Daum C."/>
            <person name="Grigoriev I.V."/>
            <person name="Hilden K.S."/>
            <person name="Makela M.R."/>
            <person name="de Vries R.P."/>
        </authorList>
    </citation>
    <scope>NUCLEOTIDE SEQUENCE [LARGE SCALE GENOMIC DNA]</scope>
    <source>
        <strain evidence="11">OM18370.1</strain>
    </source>
</reference>
<dbReference type="PANTHER" id="PTHR24305:SF166">
    <property type="entry name" value="CYTOCHROME P450 12A4, MITOCHONDRIAL-RELATED"/>
    <property type="match status" value="1"/>
</dbReference>
<dbReference type="Proteomes" id="UP000292957">
    <property type="component" value="Unassembled WGS sequence"/>
</dbReference>
<dbReference type="CDD" id="cd11069">
    <property type="entry name" value="CYP_FUM15-like"/>
    <property type="match status" value="1"/>
</dbReference>
<dbReference type="Gene3D" id="1.10.630.10">
    <property type="entry name" value="Cytochrome P450"/>
    <property type="match status" value="1"/>
</dbReference>
<evidence type="ECO:0000256" key="6">
    <source>
        <dbReference type="ARBA" id="ARBA00023002"/>
    </source>
</evidence>
<dbReference type="InterPro" id="IPR050121">
    <property type="entry name" value="Cytochrome_P450_monoxygenase"/>
</dbReference>
<dbReference type="InterPro" id="IPR036396">
    <property type="entry name" value="Cyt_P450_sf"/>
</dbReference>
<comment type="cofactor">
    <cofactor evidence="1 9">
        <name>heme</name>
        <dbReference type="ChEBI" id="CHEBI:30413"/>
    </cofactor>
</comment>
<dbReference type="PRINTS" id="PR00463">
    <property type="entry name" value="EP450I"/>
</dbReference>
<evidence type="ECO:0000256" key="7">
    <source>
        <dbReference type="ARBA" id="ARBA00023004"/>
    </source>
</evidence>
<dbReference type="SUPFAM" id="SSF48264">
    <property type="entry name" value="Cytochrome P450"/>
    <property type="match status" value="1"/>
</dbReference>
<gene>
    <name evidence="11" type="ORF">BD311DRAFT_756173</name>
</gene>
<evidence type="ECO:0000256" key="1">
    <source>
        <dbReference type="ARBA" id="ARBA00001971"/>
    </source>
</evidence>
<dbReference type="InterPro" id="IPR001128">
    <property type="entry name" value="Cyt_P450"/>
</dbReference>
<dbReference type="AlphaFoldDB" id="A0A4Q9MQB9"/>
<evidence type="ECO:0000256" key="4">
    <source>
        <dbReference type="ARBA" id="ARBA00022617"/>
    </source>
</evidence>
<comment type="pathway">
    <text evidence="2">Secondary metabolite biosynthesis.</text>
</comment>
<dbReference type="PANTHER" id="PTHR24305">
    <property type="entry name" value="CYTOCHROME P450"/>
    <property type="match status" value="1"/>
</dbReference>
<evidence type="ECO:0000313" key="11">
    <source>
        <dbReference type="EMBL" id="TBU29725.1"/>
    </source>
</evidence>
<keyword evidence="7 9" id="KW-0408">Iron</keyword>